<protein>
    <submittedName>
        <fullName evidence="1">Uncharacterized protein</fullName>
    </submittedName>
</protein>
<dbReference type="RefSeq" id="WP_023276294.1">
    <property type="nucleotide sequence ID" value="NZ_CP097562.1"/>
</dbReference>
<dbReference type="Pfam" id="PF13386">
    <property type="entry name" value="DsbD_2"/>
    <property type="match status" value="1"/>
</dbReference>
<dbReference type="OrthoDB" id="9800141at2"/>
<gene>
    <name evidence="1" type="ORF">N508_000282</name>
</gene>
<dbReference type="PANTHER" id="PTHR42208">
    <property type="entry name" value="HEAVY METAL TRANSPORTER-RELATED"/>
    <property type="match status" value="1"/>
</dbReference>
<dbReference type="eggNOG" id="COG2836">
    <property type="taxonomic scope" value="Bacteria"/>
</dbReference>
<evidence type="ECO:0000313" key="1">
    <source>
        <dbReference type="EMBL" id="USF23226.1"/>
    </source>
</evidence>
<dbReference type="AlphaFoldDB" id="V2QE81"/>
<dbReference type="Proteomes" id="UP000017429">
    <property type="component" value="Chromosome"/>
</dbReference>
<organism evidence="1 2">
    <name type="scientific">Mucispirillum schaedleri ASF457</name>
    <dbReference type="NCBI Taxonomy" id="1379858"/>
    <lineage>
        <taxon>Bacteria</taxon>
        <taxon>Pseudomonadati</taxon>
        <taxon>Deferribacterota</taxon>
        <taxon>Deferribacteres</taxon>
        <taxon>Deferribacterales</taxon>
        <taxon>Mucispirillaceae</taxon>
        <taxon>Mucispirillum</taxon>
    </lineage>
</organism>
<sequence length="219" mass="23960">MAEILPLILGHFLVGFAGGFGHCILMCHPFVLHISSIFSSGNSGYRILIPNFFYNIGRTFTYTCLGAVAGGLGSIATYAGQNFLNIQKFAAFAGGIILVLFAVMYFFNLSSFNFLAKLKIMNKIKKYKPNNPFFYGLLLGFLPCGLTMGAIIGAAPSGLWYTGALMMAAFGIGTSIALMILAVLGSYIMQYVKYFKHLTAILLLIMGIYFIYQGIIFTY</sequence>
<keyword evidence="2" id="KW-1185">Reference proteome</keyword>
<dbReference type="EMBL" id="CP097562">
    <property type="protein sequence ID" value="USF23226.1"/>
    <property type="molecule type" value="Genomic_DNA"/>
</dbReference>
<reference evidence="1" key="1">
    <citation type="journal article" date="2014" name="Genome Announc.">
        <title>Draft genome sequences of the altered schaedler flora, a defined bacterial community from gnotobiotic mice.</title>
        <authorList>
            <person name="Wannemuehler M.J."/>
            <person name="Overstreet A.M."/>
            <person name="Ward D.V."/>
            <person name="Phillips G.J."/>
        </authorList>
    </citation>
    <scope>NUCLEOTIDE SEQUENCE</scope>
    <source>
        <strain evidence="1">ASF457</strain>
    </source>
</reference>
<dbReference type="KEGG" id="msch:N508_000282"/>
<reference evidence="1" key="3">
    <citation type="submission" date="2022-06" db="EMBL/GenBank/DDBJ databases">
        <title>Resources to Facilitate Use of the Altered Schaedler Flora (ASF) Mouse Model to Study Microbiome Function.</title>
        <authorList>
            <person name="Proctor A."/>
            <person name="Parvinroo S."/>
            <person name="Richie T."/>
            <person name="Jia X."/>
            <person name="Lee S.T.M."/>
            <person name="Karp P.D."/>
            <person name="Paley S."/>
            <person name="Kostic A.D."/>
            <person name="Pierre J.F."/>
            <person name="Wannemuehler M.J."/>
            <person name="Phillips G.J."/>
        </authorList>
    </citation>
    <scope>NUCLEOTIDE SEQUENCE</scope>
    <source>
        <strain evidence="1">ASF457</strain>
    </source>
</reference>
<dbReference type="PANTHER" id="PTHR42208:SF1">
    <property type="entry name" value="HEAVY METAL TRANSPORTER"/>
    <property type="match status" value="1"/>
</dbReference>
<proteinExistence type="predicted"/>
<reference evidence="1" key="2">
    <citation type="submission" date="2022-05" db="EMBL/GenBank/DDBJ databases">
        <authorList>
            <person name="Proctor A.L."/>
            <person name="Phillips G.J."/>
            <person name="Wannemuehler M.J."/>
        </authorList>
    </citation>
    <scope>NUCLEOTIDE SEQUENCE</scope>
    <source>
        <strain evidence="1">ASF457</strain>
    </source>
</reference>
<name>V2QE81_9BACT</name>
<dbReference type="InterPro" id="IPR039447">
    <property type="entry name" value="UreH-like_TM_dom"/>
</dbReference>
<accession>V2QE81</accession>
<evidence type="ECO:0000313" key="2">
    <source>
        <dbReference type="Proteomes" id="UP000017429"/>
    </source>
</evidence>